<dbReference type="Gene3D" id="1.10.1740.10">
    <property type="match status" value="1"/>
</dbReference>
<dbReference type="GO" id="GO:0006352">
    <property type="term" value="P:DNA-templated transcription initiation"/>
    <property type="evidence" value="ECO:0007669"/>
    <property type="project" value="InterPro"/>
</dbReference>
<reference evidence="8" key="1">
    <citation type="submission" date="2020-04" db="EMBL/GenBank/DDBJ databases">
        <authorList>
            <person name="Zhang T."/>
        </authorList>
    </citation>
    <scope>NUCLEOTIDE SEQUENCE</scope>
    <source>
        <strain evidence="8">HKST-UBA11</strain>
    </source>
</reference>
<dbReference type="PANTHER" id="PTHR43133:SF52">
    <property type="entry name" value="ECF RNA POLYMERASE SIGMA FACTOR SIGL"/>
    <property type="match status" value="1"/>
</dbReference>
<dbReference type="EMBL" id="JAGQLH010000031">
    <property type="protein sequence ID" value="MCA9385620.1"/>
    <property type="molecule type" value="Genomic_DNA"/>
</dbReference>
<keyword evidence="5" id="KW-0804">Transcription</keyword>
<dbReference type="Pfam" id="PF04542">
    <property type="entry name" value="Sigma70_r2"/>
    <property type="match status" value="1"/>
</dbReference>
<dbReference type="InterPro" id="IPR013324">
    <property type="entry name" value="RNA_pol_sigma_r3/r4-like"/>
</dbReference>
<comment type="caution">
    <text evidence="8">The sequence shown here is derived from an EMBL/GenBank/DDBJ whole genome shotgun (WGS) entry which is preliminary data.</text>
</comment>
<reference evidence="8" key="2">
    <citation type="journal article" date="2021" name="Microbiome">
        <title>Successional dynamics and alternative stable states in a saline activated sludge microbial community over 9 years.</title>
        <authorList>
            <person name="Wang Y."/>
            <person name="Ye J."/>
            <person name="Ju F."/>
            <person name="Liu L."/>
            <person name="Boyd J.A."/>
            <person name="Deng Y."/>
            <person name="Parks D.H."/>
            <person name="Jiang X."/>
            <person name="Yin X."/>
            <person name="Woodcroft B.J."/>
            <person name="Tyson G.W."/>
            <person name="Hugenholtz P."/>
            <person name="Polz M.F."/>
            <person name="Zhang T."/>
        </authorList>
    </citation>
    <scope>NUCLEOTIDE SEQUENCE</scope>
    <source>
        <strain evidence="8">HKST-UBA11</strain>
    </source>
</reference>
<proteinExistence type="inferred from homology"/>
<name>A0A955L8J6_9BACT</name>
<feature type="domain" description="RNA polymerase sigma factor 70 region 4 type 2" evidence="7">
    <location>
        <begin position="120"/>
        <end position="170"/>
    </location>
</feature>
<keyword evidence="2" id="KW-0805">Transcription regulation</keyword>
<dbReference type="AlphaFoldDB" id="A0A955L8J6"/>
<keyword evidence="3" id="KW-0731">Sigma factor</keyword>
<dbReference type="InterPro" id="IPR013249">
    <property type="entry name" value="RNA_pol_sigma70_r4_t2"/>
</dbReference>
<evidence type="ECO:0000313" key="8">
    <source>
        <dbReference type="EMBL" id="MCA9385620.1"/>
    </source>
</evidence>
<dbReference type="Proteomes" id="UP000754563">
    <property type="component" value="Unassembled WGS sequence"/>
</dbReference>
<dbReference type="InterPro" id="IPR036388">
    <property type="entry name" value="WH-like_DNA-bd_sf"/>
</dbReference>
<keyword evidence="4" id="KW-0238">DNA-binding</keyword>
<evidence type="ECO:0000256" key="5">
    <source>
        <dbReference type="ARBA" id="ARBA00023163"/>
    </source>
</evidence>
<comment type="similarity">
    <text evidence="1">Belongs to the sigma-70 factor family. ECF subfamily.</text>
</comment>
<evidence type="ECO:0000259" key="6">
    <source>
        <dbReference type="Pfam" id="PF04542"/>
    </source>
</evidence>
<evidence type="ECO:0000256" key="4">
    <source>
        <dbReference type="ARBA" id="ARBA00023125"/>
    </source>
</evidence>
<dbReference type="InterPro" id="IPR039425">
    <property type="entry name" value="RNA_pol_sigma-70-like"/>
</dbReference>
<dbReference type="Gene3D" id="1.10.10.10">
    <property type="entry name" value="Winged helix-like DNA-binding domain superfamily/Winged helix DNA-binding domain"/>
    <property type="match status" value="1"/>
</dbReference>
<dbReference type="InterPro" id="IPR014284">
    <property type="entry name" value="RNA_pol_sigma-70_dom"/>
</dbReference>
<dbReference type="GO" id="GO:0003677">
    <property type="term" value="F:DNA binding"/>
    <property type="evidence" value="ECO:0007669"/>
    <property type="project" value="UniProtKB-KW"/>
</dbReference>
<dbReference type="CDD" id="cd06171">
    <property type="entry name" value="Sigma70_r4"/>
    <property type="match status" value="1"/>
</dbReference>
<evidence type="ECO:0000256" key="3">
    <source>
        <dbReference type="ARBA" id="ARBA00023082"/>
    </source>
</evidence>
<evidence type="ECO:0000259" key="7">
    <source>
        <dbReference type="Pfam" id="PF08281"/>
    </source>
</evidence>
<sequence length="189" mass="22318">MDIQSELELVEKAKEDIHAFTEIYDYYVAKLLGYCLNRMNDREVAEDIVSEVFLQAVKKIKHYDTSKGIRFGSWLYTVTHNKLVDYFRKNKKTTRLEYHSGELTEESNVTKPLEQELRKQQIASVLQTLKPRYQKIISLRFFSELSNQEIAQTMGTNSNNVAVLLHRALQSFKKKFKKMYPKSEIYNDF</sequence>
<dbReference type="Pfam" id="PF08281">
    <property type="entry name" value="Sigma70_r4_2"/>
    <property type="match status" value="1"/>
</dbReference>
<evidence type="ECO:0000256" key="2">
    <source>
        <dbReference type="ARBA" id="ARBA00023015"/>
    </source>
</evidence>
<evidence type="ECO:0000313" key="9">
    <source>
        <dbReference type="Proteomes" id="UP000754563"/>
    </source>
</evidence>
<dbReference type="GO" id="GO:0016987">
    <property type="term" value="F:sigma factor activity"/>
    <property type="evidence" value="ECO:0007669"/>
    <property type="project" value="UniProtKB-KW"/>
</dbReference>
<accession>A0A955L8J6</accession>
<protein>
    <submittedName>
        <fullName evidence="8">Sigma-70 family RNA polymerase sigma factor</fullName>
    </submittedName>
</protein>
<evidence type="ECO:0000256" key="1">
    <source>
        <dbReference type="ARBA" id="ARBA00010641"/>
    </source>
</evidence>
<organism evidence="8 9">
    <name type="scientific">Candidatus Dojkabacteria bacterium</name>
    <dbReference type="NCBI Taxonomy" id="2099670"/>
    <lineage>
        <taxon>Bacteria</taxon>
        <taxon>Candidatus Dojkabacteria</taxon>
    </lineage>
</organism>
<gene>
    <name evidence="8" type="ORF">KC717_03150</name>
</gene>
<dbReference type="SUPFAM" id="SSF88659">
    <property type="entry name" value="Sigma3 and sigma4 domains of RNA polymerase sigma factors"/>
    <property type="match status" value="1"/>
</dbReference>
<dbReference type="InterPro" id="IPR013325">
    <property type="entry name" value="RNA_pol_sigma_r2"/>
</dbReference>
<dbReference type="InterPro" id="IPR007627">
    <property type="entry name" value="RNA_pol_sigma70_r2"/>
</dbReference>
<dbReference type="SUPFAM" id="SSF88946">
    <property type="entry name" value="Sigma2 domain of RNA polymerase sigma factors"/>
    <property type="match status" value="1"/>
</dbReference>
<dbReference type="PANTHER" id="PTHR43133">
    <property type="entry name" value="RNA POLYMERASE ECF-TYPE SIGMA FACTO"/>
    <property type="match status" value="1"/>
</dbReference>
<feature type="domain" description="RNA polymerase sigma-70 region 2" evidence="6">
    <location>
        <begin position="24"/>
        <end position="92"/>
    </location>
</feature>
<dbReference type="NCBIfam" id="TIGR02937">
    <property type="entry name" value="sigma70-ECF"/>
    <property type="match status" value="1"/>
</dbReference>